<dbReference type="InterPro" id="IPR003439">
    <property type="entry name" value="ABC_transporter-like_ATP-bd"/>
</dbReference>
<dbReference type="EMBL" id="BLAE01000035">
    <property type="protein sequence ID" value="GES12351.1"/>
    <property type="molecule type" value="Genomic_DNA"/>
</dbReference>
<evidence type="ECO:0000256" key="2">
    <source>
        <dbReference type="ARBA" id="ARBA00022741"/>
    </source>
</evidence>
<dbReference type="GO" id="GO:0016887">
    <property type="term" value="F:ATP hydrolysis activity"/>
    <property type="evidence" value="ECO:0007669"/>
    <property type="project" value="InterPro"/>
</dbReference>
<dbReference type="Proteomes" id="UP000331127">
    <property type="component" value="Unassembled WGS sequence"/>
</dbReference>
<dbReference type="GO" id="GO:0005524">
    <property type="term" value="F:ATP binding"/>
    <property type="evidence" value="ECO:0007669"/>
    <property type="project" value="UniProtKB-KW"/>
</dbReference>
<dbReference type="InterPro" id="IPR050093">
    <property type="entry name" value="ABC_SmlMolc_Importer"/>
</dbReference>
<reference evidence="6 7" key="1">
    <citation type="submission" date="2019-10" db="EMBL/GenBank/DDBJ databases">
        <title>Whole genome shotgun sequence of Acrocarpospora macrocephala NBRC 16266.</title>
        <authorList>
            <person name="Ichikawa N."/>
            <person name="Kimura A."/>
            <person name="Kitahashi Y."/>
            <person name="Komaki H."/>
            <person name="Oguchi A."/>
        </authorList>
    </citation>
    <scope>NUCLEOTIDE SEQUENCE [LARGE SCALE GENOMIC DNA]</scope>
    <source>
        <strain evidence="6 7">NBRC 16266</strain>
    </source>
</reference>
<keyword evidence="7" id="KW-1185">Reference proteome</keyword>
<dbReference type="PROSITE" id="PS50893">
    <property type="entry name" value="ABC_TRANSPORTER_2"/>
    <property type="match status" value="1"/>
</dbReference>
<keyword evidence="1" id="KW-0813">Transport</keyword>
<dbReference type="InterPro" id="IPR003593">
    <property type="entry name" value="AAA+_ATPase"/>
</dbReference>
<evidence type="ECO:0000259" key="5">
    <source>
        <dbReference type="PROSITE" id="PS50893"/>
    </source>
</evidence>
<dbReference type="OrthoDB" id="7838608at2"/>
<dbReference type="Pfam" id="PF00005">
    <property type="entry name" value="ABC_tran"/>
    <property type="match status" value="1"/>
</dbReference>
<dbReference type="PROSITE" id="PS00211">
    <property type="entry name" value="ABC_TRANSPORTER_1"/>
    <property type="match status" value="1"/>
</dbReference>
<evidence type="ECO:0000256" key="4">
    <source>
        <dbReference type="ARBA" id="ARBA00066388"/>
    </source>
</evidence>
<dbReference type="RefSeq" id="WP_155357644.1">
    <property type="nucleotide sequence ID" value="NZ_BAAAHL010000012.1"/>
</dbReference>
<comment type="caution">
    <text evidence="6">The sequence shown here is derived from an EMBL/GenBank/DDBJ whole genome shotgun (WGS) entry which is preliminary data.</text>
</comment>
<dbReference type="PANTHER" id="PTHR42781">
    <property type="entry name" value="SPERMIDINE/PUTRESCINE IMPORT ATP-BINDING PROTEIN POTA"/>
    <property type="match status" value="1"/>
</dbReference>
<dbReference type="Gene3D" id="2.40.50.100">
    <property type="match status" value="1"/>
</dbReference>
<keyword evidence="2" id="KW-0547">Nucleotide-binding</keyword>
<keyword evidence="3" id="KW-0067">ATP-binding</keyword>
<accession>A0A5M3WYD7</accession>
<dbReference type="AlphaFoldDB" id="A0A5M3WYD7"/>
<evidence type="ECO:0000256" key="1">
    <source>
        <dbReference type="ARBA" id="ARBA00022448"/>
    </source>
</evidence>
<dbReference type="EC" id="7.6.2.9" evidence="4"/>
<sequence length="386" mass="41903">MSSRPDRPGAPVQLSGVSKWYGAKQVLRGISLSVASGSFTSLLGPSGSGKTTTLGTVAGLVKADQGSVLIDDRDVTRVKMEHRDIGFVFQNYALFPHMTIAKNVAFPLRMRRLDRRQISTLVHEALERVRLDGLGHRYPSELSGGQSQRAALARAIVFRPRALLLDEPLGALDAALRTYLQREIVEIAREINATVLYVTHDQQEALSMSDQVVLFRDGAIEQFGTPHSLYHAPQTRFSAQFIGAGCLLDGVAAQTGGGWCLVRPTGEKLALGNADLTEGAAVGVQIRPEMVRANEISEPVPAGWNLLGIGRVTDMIFKGEYVQNLAELTTGECVEWRTTDMTPNWRPGTHVNLLLSEQTALNPIVEPVAGPQINEPVSANPRAAVR</sequence>
<evidence type="ECO:0000313" key="6">
    <source>
        <dbReference type="EMBL" id="GES12351.1"/>
    </source>
</evidence>
<dbReference type="InterPro" id="IPR017871">
    <property type="entry name" value="ABC_transporter-like_CS"/>
</dbReference>
<dbReference type="SUPFAM" id="SSF52540">
    <property type="entry name" value="P-loop containing nucleoside triphosphate hydrolases"/>
    <property type="match status" value="1"/>
</dbReference>
<dbReference type="GO" id="GO:0015418">
    <property type="term" value="F:ABC-type quaternary ammonium compound transporting activity"/>
    <property type="evidence" value="ECO:0007669"/>
    <property type="project" value="UniProtKB-EC"/>
</dbReference>
<evidence type="ECO:0000313" key="7">
    <source>
        <dbReference type="Proteomes" id="UP000331127"/>
    </source>
</evidence>
<dbReference type="InterPro" id="IPR027417">
    <property type="entry name" value="P-loop_NTPase"/>
</dbReference>
<dbReference type="SMART" id="SM00382">
    <property type="entry name" value="AAA"/>
    <property type="match status" value="1"/>
</dbReference>
<name>A0A5M3WYD7_9ACTN</name>
<proteinExistence type="predicted"/>
<dbReference type="Gene3D" id="3.40.50.300">
    <property type="entry name" value="P-loop containing nucleotide triphosphate hydrolases"/>
    <property type="match status" value="1"/>
</dbReference>
<organism evidence="6 7">
    <name type="scientific">Acrocarpospora macrocephala</name>
    <dbReference type="NCBI Taxonomy" id="150177"/>
    <lineage>
        <taxon>Bacteria</taxon>
        <taxon>Bacillati</taxon>
        <taxon>Actinomycetota</taxon>
        <taxon>Actinomycetes</taxon>
        <taxon>Streptosporangiales</taxon>
        <taxon>Streptosporangiaceae</taxon>
        <taxon>Acrocarpospora</taxon>
    </lineage>
</organism>
<protein>
    <recommendedName>
        <fullName evidence="4">ABC-type quaternary amine transporter</fullName>
        <ecNumber evidence="4">7.6.2.9</ecNumber>
    </recommendedName>
</protein>
<feature type="domain" description="ABC transporter" evidence="5">
    <location>
        <begin position="12"/>
        <end position="242"/>
    </location>
</feature>
<dbReference type="FunFam" id="3.40.50.300:FF:000425">
    <property type="entry name" value="Probable ABC transporter, ATP-binding subunit"/>
    <property type="match status" value="1"/>
</dbReference>
<gene>
    <name evidence="6" type="ORF">Amac_059480</name>
</gene>
<evidence type="ECO:0000256" key="3">
    <source>
        <dbReference type="ARBA" id="ARBA00022840"/>
    </source>
</evidence>
<dbReference type="PANTHER" id="PTHR42781:SF4">
    <property type="entry name" value="SPERMIDINE_PUTRESCINE IMPORT ATP-BINDING PROTEIN POTA"/>
    <property type="match status" value="1"/>
</dbReference>